<dbReference type="RefSeq" id="XP_018001121.1">
    <property type="nucleotide sequence ID" value="XM_018148272.1"/>
</dbReference>
<feature type="region of interest" description="Disordered" evidence="1">
    <location>
        <begin position="194"/>
        <end position="309"/>
    </location>
</feature>
<organism evidence="3 4">
    <name type="scientific">Cyphellophora attinorum</name>
    <dbReference type="NCBI Taxonomy" id="1664694"/>
    <lineage>
        <taxon>Eukaryota</taxon>
        <taxon>Fungi</taxon>
        <taxon>Dikarya</taxon>
        <taxon>Ascomycota</taxon>
        <taxon>Pezizomycotina</taxon>
        <taxon>Eurotiomycetes</taxon>
        <taxon>Chaetothyriomycetidae</taxon>
        <taxon>Chaetothyriales</taxon>
        <taxon>Cyphellophoraceae</taxon>
        <taxon>Cyphellophora</taxon>
    </lineage>
</organism>
<dbReference type="InterPro" id="IPR012677">
    <property type="entry name" value="Nucleotide-bd_a/b_plait_sf"/>
</dbReference>
<protein>
    <submittedName>
        <fullName evidence="3">DNA-damage-repair/toleration protein chloroplastic</fullName>
    </submittedName>
</protein>
<feature type="region of interest" description="Disordered" evidence="1">
    <location>
        <begin position="347"/>
        <end position="370"/>
    </location>
</feature>
<name>A0A0N0NN64_9EURO</name>
<dbReference type="InterPro" id="IPR000504">
    <property type="entry name" value="RRM_dom"/>
</dbReference>
<comment type="caution">
    <text evidence="3">The sequence shown here is derived from an EMBL/GenBank/DDBJ whole genome shotgun (WGS) entry which is preliminary data.</text>
</comment>
<dbReference type="Pfam" id="PF01585">
    <property type="entry name" value="G-patch"/>
    <property type="match status" value="1"/>
</dbReference>
<dbReference type="GeneID" id="28740152"/>
<dbReference type="VEuPathDB" id="FungiDB:AB675_7870"/>
<feature type="compositionally biased region" description="Low complexity" evidence="1">
    <location>
        <begin position="24"/>
        <end position="33"/>
    </location>
</feature>
<accession>A0A0N0NN64</accession>
<gene>
    <name evidence="3" type="ORF">AB675_7870</name>
</gene>
<dbReference type="PANTHER" id="PTHR13288:SF8">
    <property type="entry name" value="SPLICING FACTOR 45"/>
    <property type="match status" value="1"/>
</dbReference>
<dbReference type="EMBL" id="LFJN01000010">
    <property type="protein sequence ID" value="KPI41158.1"/>
    <property type="molecule type" value="Genomic_DNA"/>
</dbReference>
<dbReference type="PANTHER" id="PTHR13288">
    <property type="entry name" value="SPLICING FACTOR 45 SPF45"/>
    <property type="match status" value="1"/>
</dbReference>
<evidence type="ECO:0000313" key="4">
    <source>
        <dbReference type="Proteomes" id="UP000038010"/>
    </source>
</evidence>
<keyword evidence="4" id="KW-1185">Reference proteome</keyword>
<evidence type="ECO:0000256" key="1">
    <source>
        <dbReference type="SAM" id="MobiDB-lite"/>
    </source>
</evidence>
<dbReference type="GO" id="GO:0003723">
    <property type="term" value="F:RNA binding"/>
    <property type="evidence" value="ECO:0007669"/>
    <property type="project" value="InterPro"/>
</dbReference>
<reference evidence="3 4" key="1">
    <citation type="submission" date="2015-06" db="EMBL/GenBank/DDBJ databases">
        <title>Draft genome of the ant-associated black yeast Phialophora attae CBS 131958.</title>
        <authorList>
            <person name="Moreno L.F."/>
            <person name="Stielow B.J."/>
            <person name="de Hoog S."/>
            <person name="Vicente V.A."/>
            <person name="Weiss V.A."/>
            <person name="de Vries M."/>
            <person name="Cruz L.M."/>
            <person name="Souza E.M."/>
        </authorList>
    </citation>
    <scope>NUCLEOTIDE SEQUENCE [LARGE SCALE GENOMIC DNA]</scope>
    <source>
        <strain evidence="3 4">CBS 131958</strain>
    </source>
</reference>
<feature type="compositionally biased region" description="Polar residues" evidence="1">
    <location>
        <begin position="34"/>
        <end position="43"/>
    </location>
</feature>
<dbReference type="SMART" id="SM00443">
    <property type="entry name" value="G_patch"/>
    <property type="match status" value="1"/>
</dbReference>
<sequence>MANDASAPAKSGLSLYANLLGSKSSTPGSSITSAPVSYKQQPESAEDNEAAKKQQSLAAALRFQPVKRPQQPSSAAAAAAKAKAKAIANKLSSAPQISLADSKPAEQAPEPTDVQAPRTTIDDWANTAEDDDWFQGEKRQRGGRKKRKKNKEAVVVERNWDDIYDPSRPNHYEEYKGSEEKVLEVREWKDLLYRHRMRRRQSSEDYSDREERPVNRQFAPPKAFAPPSNINDDTAHQHRDSPPPPPPADLPDDPTGDLESARIGEIARAPVRYTLPEASADLPKAGPEPETQPDAEITETEQGRTNRPGQAGFAERLMSKYGWSKGQGLGANGQGIINPLYAKADKRKKKSDAEGGGFRTPAGTGKILGGQRAKGAEGEEHGVFGAMSEVIRLEHMLDGMDIDQELGREEGGIMQEIGEECGEKYGTVERVYIHRRSAEEGGAMVFVRFVSQLSALRAVNALEGRVFGGNAISARFWDRERFEKDEFE</sequence>
<dbReference type="Pfam" id="PF00076">
    <property type="entry name" value="RRM_1"/>
    <property type="match status" value="1"/>
</dbReference>
<dbReference type="Gene3D" id="3.30.70.330">
    <property type="match status" value="1"/>
</dbReference>
<dbReference type="InterPro" id="IPR000467">
    <property type="entry name" value="G_patch_dom"/>
</dbReference>
<feature type="region of interest" description="Disordered" evidence="1">
    <location>
        <begin position="24"/>
        <end position="157"/>
    </location>
</feature>
<feature type="domain" description="G-patch" evidence="2">
    <location>
        <begin position="310"/>
        <end position="361"/>
    </location>
</feature>
<dbReference type="SUPFAM" id="SSF54928">
    <property type="entry name" value="RNA-binding domain, RBD"/>
    <property type="match status" value="1"/>
</dbReference>
<dbReference type="InterPro" id="IPR040052">
    <property type="entry name" value="RBM17"/>
</dbReference>
<feature type="compositionally biased region" description="Basic residues" evidence="1">
    <location>
        <begin position="141"/>
        <end position="150"/>
    </location>
</feature>
<dbReference type="FunFam" id="3.30.70.330:FF:000495">
    <property type="entry name" value="Putative G-patch DNA repair protein (Drt111)"/>
    <property type="match status" value="1"/>
</dbReference>
<dbReference type="STRING" id="1664694.A0A0N0NN64"/>
<dbReference type="PROSITE" id="PS50174">
    <property type="entry name" value="G_PATCH"/>
    <property type="match status" value="1"/>
</dbReference>
<dbReference type="OrthoDB" id="5411533at2759"/>
<proteinExistence type="predicted"/>
<dbReference type="Proteomes" id="UP000038010">
    <property type="component" value="Unassembled WGS sequence"/>
</dbReference>
<feature type="compositionally biased region" description="Low complexity" evidence="1">
    <location>
        <begin position="73"/>
        <end position="94"/>
    </location>
</feature>
<dbReference type="GO" id="GO:0071011">
    <property type="term" value="C:precatalytic spliceosome"/>
    <property type="evidence" value="ECO:0007669"/>
    <property type="project" value="TreeGrafter"/>
</dbReference>
<evidence type="ECO:0000313" key="3">
    <source>
        <dbReference type="EMBL" id="KPI41158.1"/>
    </source>
</evidence>
<dbReference type="GO" id="GO:0045292">
    <property type="term" value="P:mRNA cis splicing, via spliceosome"/>
    <property type="evidence" value="ECO:0007669"/>
    <property type="project" value="InterPro"/>
</dbReference>
<evidence type="ECO:0000259" key="2">
    <source>
        <dbReference type="PROSITE" id="PS50174"/>
    </source>
</evidence>
<dbReference type="AlphaFoldDB" id="A0A0N0NN64"/>
<dbReference type="InterPro" id="IPR035979">
    <property type="entry name" value="RBD_domain_sf"/>
</dbReference>